<reference evidence="7 8" key="1">
    <citation type="submission" date="2023-08" db="EMBL/GenBank/DDBJ databases">
        <title>Black Yeasts Isolated from many extreme environments.</title>
        <authorList>
            <person name="Coleine C."/>
            <person name="Stajich J.E."/>
            <person name="Selbmann L."/>
        </authorList>
    </citation>
    <scope>NUCLEOTIDE SEQUENCE [LARGE SCALE GENOMIC DNA]</scope>
    <source>
        <strain evidence="7 8">CCFEE 5910</strain>
    </source>
</reference>
<name>A0AAN7PJF6_9EURO</name>
<dbReference type="SUPFAM" id="SSF48452">
    <property type="entry name" value="TPR-like"/>
    <property type="match status" value="1"/>
</dbReference>
<dbReference type="Gene3D" id="3.30.60.90">
    <property type="match status" value="1"/>
</dbReference>
<dbReference type="EMBL" id="JAVRRJ010000019">
    <property type="protein sequence ID" value="KAK5080183.1"/>
    <property type="molecule type" value="Genomic_DNA"/>
</dbReference>
<dbReference type="Pfam" id="PF17107">
    <property type="entry name" value="SesA"/>
    <property type="match status" value="1"/>
</dbReference>
<evidence type="ECO:0000256" key="4">
    <source>
        <dbReference type="PROSITE-ProRule" id="PRU00339"/>
    </source>
</evidence>
<dbReference type="PANTHER" id="PTHR46082">
    <property type="entry name" value="ATP/GTP-BINDING PROTEIN-RELATED"/>
    <property type="match status" value="1"/>
</dbReference>
<comment type="caution">
    <text evidence="7">The sequence shown here is derived from an EMBL/GenBank/DDBJ whole genome shotgun (WGS) entry which is preliminary data.</text>
</comment>
<dbReference type="Pfam" id="PF13424">
    <property type="entry name" value="TPR_12"/>
    <property type="match status" value="1"/>
</dbReference>
<organism evidence="7 8">
    <name type="scientific">Lithohypha guttulata</name>
    <dbReference type="NCBI Taxonomy" id="1690604"/>
    <lineage>
        <taxon>Eukaryota</taxon>
        <taxon>Fungi</taxon>
        <taxon>Dikarya</taxon>
        <taxon>Ascomycota</taxon>
        <taxon>Pezizomycotina</taxon>
        <taxon>Eurotiomycetes</taxon>
        <taxon>Chaetothyriomycetidae</taxon>
        <taxon>Chaetothyriales</taxon>
        <taxon>Trichomeriaceae</taxon>
        <taxon>Lithohypha</taxon>
    </lineage>
</organism>
<accession>A0AAN7PJF6</accession>
<evidence type="ECO:0008006" key="9">
    <source>
        <dbReference type="Google" id="ProtNLM"/>
    </source>
</evidence>
<evidence type="ECO:0000256" key="3">
    <source>
        <dbReference type="ARBA" id="ARBA00022833"/>
    </source>
</evidence>
<dbReference type="Gene3D" id="3.40.50.300">
    <property type="entry name" value="P-loop containing nucleotide triphosphate hydrolases"/>
    <property type="match status" value="1"/>
</dbReference>
<evidence type="ECO:0000313" key="8">
    <source>
        <dbReference type="Proteomes" id="UP001309876"/>
    </source>
</evidence>
<dbReference type="GO" id="GO:0008270">
    <property type="term" value="F:zinc ion binding"/>
    <property type="evidence" value="ECO:0007669"/>
    <property type="project" value="UniProtKB-KW"/>
</dbReference>
<dbReference type="InterPro" id="IPR031352">
    <property type="entry name" value="SesA"/>
</dbReference>
<dbReference type="Gene3D" id="1.25.40.10">
    <property type="entry name" value="Tetratricopeptide repeat domain"/>
    <property type="match status" value="1"/>
</dbReference>
<evidence type="ECO:0000256" key="2">
    <source>
        <dbReference type="ARBA" id="ARBA00022771"/>
    </source>
</evidence>
<dbReference type="PANTHER" id="PTHR46082:SF6">
    <property type="entry name" value="AAA+ ATPASE DOMAIN-CONTAINING PROTEIN-RELATED"/>
    <property type="match status" value="1"/>
</dbReference>
<dbReference type="InterPro" id="IPR019734">
    <property type="entry name" value="TPR_rpt"/>
</dbReference>
<dbReference type="InterPro" id="IPR002182">
    <property type="entry name" value="NB-ARC"/>
</dbReference>
<keyword evidence="2" id="KW-0863">Zinc-finger</keyword>
<keyword evidence="8" id="KW-1185">Reference proteome</keyword>
<feature type="repeat" description="TPR" evidence="4">
    <location>
        <begin position="668"/>
        <end position="701"/>
    </location>
</feature>
<feature type="domain" description="NACHT-NTPase and P-loop NTPases N-terminal" evidence="6">
    <location>
        <begin position="10"/>
        <end position="132"/>
    </location>
</feature>
<dbReference type="SUPFAM" id="SSF52540">
    <property type="entry name" value="P-loop containing nucleoside triphosphate hydrolases"/>
    <property type="match status" value="1"/>
</dbReference>
<gene>
    <name evidence="7" type="ORF">LTR05_008750</name>
</gene>
<proteinExistence type="predicted"/>
<dbReference type="PRINTS" id="PR00364">
    <property type="entry name" value="DISEASERSIST"/>
</dbReference>
<evidence type="ECO:0000259" key="6">
    <source>
        <dbReference type="Pfam" id="PF17107"/>
    </source>
</evidence>
<sequence>MSGLEVIGAISAVVGIIEACVKIYDSAAKDLKLSETFRAVAYRLPILADTLTTCKTYLEPRKGSIPADACKALEDILESCEERARNLRTIFEKVVTTETDGWDKRYVKVVRRLGKGNKVEELMAMITKDVQLVVNHRAVQSAQPEQRQQLEQILQDLQQLESSLDDDGGAGTNFTNWYGRQYVNPGDGQQFIYDSMSGTQNFNLVIRQKLDFSFIKPAGPCLGRAPHIDRTLFVGRAAEISQIHHVLRPEKSLTEQRRLVLGGMGGIGKTQLAIAYARQMRDSYDSIFWADASRKDTLKASFLSMAESIFDLQDIQRLNSEQVVAGVKQWLSDTKNTKWLLIFDNYDEPQSYDLTDCYPPASHGSVIITTRLPDEVGPEALVVQSISNIEESLEILETRSKREKVREDFHAQRLAERLAGLPLALATAGAFLHKDKSTETFAWYLREYEKRWNINPQRPLRLSEYRGRTLYTTWDLSYRRLEQEAPEAAQMLKLLAYFGQQSIWYDLLHAGKHDELPEWLVAVAGDSVEFGNVMRTLVDYCFVEVQSGTQTYTIHTCVHDWTLNGLNQQIESWSYWYAFDCVAESIVGERWEDLKHLPYAQFVPHAIRLAHSKFAGAISEMEEDQISGAEDIAQLLHEQTQLNTAELILCSVLTYKKEALGPDHTSTLRTVHNLGNLYRGQGRLDEAEQMYSRVLSLYRGPDIEARWWYTITNHAAVLSQGVRLAKDEQAALSRLARLVRHVDTWGGRGNPTRMCYLTKVLISIKDDANAQIAIVQEIKAGDRTTLDFSGIRCDGCQCEITLTPGRYMCRSCEDVDVCNACMSTYKNKRSALWNCSGHEFFDTGSTVSEMLKSSEIENTIGADVWMDKLKKQYYTEQEVLPCEDLVHH</sequence>
<dbReference type="Pfam" id="PF00931">
    <property type="entry name" value="NB-ARC"/>
    <property type="match status" value="1"/>
</dbReference>
<dbReference type="Proteomes" id="UP001309876">
    <property type="component" value="Unassembled WGS sequence"/>
</dbReference>
<evidence type="ECO:0000259" key="5">
    <source>
        <dbReference type="Pfam" id="PF00931"/>
    </source>
</evidence>
<dbReference type="SUPFAM" id="SSF57850">
    <property type="entry name" value="RING/U-box"/>
    <property type="match status" value="1"/>
</dbReference>
<keyword evidence="4" id="KW-0802">TPR repeat</keyword>
<dbReference type="GO" id="GO:0043531">
    <property type="term" value="F:ADP binding"/>
    <property type="evidence" value="ECO:0007669"/>
    <property type="project" value="InterPro"/>
</dbReference>
<dbReference type="InterPro" id="IPR011990">
    <property type="entry name" value="TPR-like_helical_dom_sf"/>
</dbReference>
<keyword evidence="1" id="KW-0479">Metal-binding</keyword>
<dbReference type="AlphaFoldDB" id="A0AAN7PJF6"/>
<protein>
    <recommendedName>
        <fullName evidence="9">NACHT-NTPase and P-loop NTPases N-terminal domain-containing protein</fullName>
    </recommendedName>
</protein>
<evidence type="ECO:0000313" key="7">
    <source>
        <dbReference type="EMBL" id="KAK5080183.1"/>
    </source>
</evidence>
<evidence type="ECO:0000256" key="1">
    <source>
        <dbReference type="ARBA" id="ARBA00022723"/>
    </source>
</evidence>
<feature type="domain" description="NB-ARC" evidence="5">
    <location>
        <begin position="258"/>
        <end position="397"/>
    </location>
</feature>
<dbReference type="PROSITE" id="PS50005">
    <property type="entry name" value="TPR"/>
    <property type="match status" value="1"/>
</dbReference>
<keyword evidence="3" id="KW-0862">Zinc</keyword>
<dbReference type="InterPro" id="IPR053137">
    <property type="entry name" value="NLR-like"/>
</dbReference>
<dbReference type="InterPro" id="IPR043145">
    <property type="entry name" value="Znf_ZZ_sf"/>
</dbReference>
<dbReference type="InterPro" id="IPR027417">
    <property type="entry name" value="P-loop_NTPase"/>
</dbReference>